<keyword evidence="3" id="KW-1185">Reference proteome</keyword>
<evidence type="ECO:0000313" key="3">
    <source>
        <dbReference type="Proteomes" id="UP000327044"/>
    </source>
</evidence>
<dbReference type="InterPro" id="IPR036691">
    <property type="entry name" value="Endo/exonu/phosph_ase_sf"/>
</dbReference>
<dbReference type="PANTHER" id="PTHR33395">
    <property type="entry name" value="TRANSCRIPTASE, PUTATIVE-RELATED-RELATED"/>
    <property type="match status" value="1"/>
</dbReference>
<dbReference type="Pfam" id="PF03372">
    <property type="entry name" value="Exo_endo_phos"/>
    <property type="match status" value="1"/>
</dbReference>
<evidence type="ECO:0000313" key="2">
    <source>
        <dbReference type="EMBL" id="KAB0797131.1"/>
    </source>
</evidence>
<evidence type="ECO:0000259" key="1">
    <source>
        <dbReference type="Pfam" id="PF03372"/>
    </source>
</evidence>
<feature type="domain" description="Endonuclease/exonuclease/phosphatase" evidence="1">
    <location>
        <begin position="7"/>
        <end position="140"/>
    </location>
</feature>
<organism evidence="2 3">
    <name type="scientific">Photinus pyralis</name>
    <name type="common">Common eastern firefly</name>
    <name type="synonym">Lampyris pyralis</name>
    <dbReference type="NCBI Taxonomy" id="7054"/>
    <lineage>
        <taxon>Eukaryota</taxon>
        <taxon>Metazoa</taxon>
        <taxon>Ecdysozoa</taxon>
        <taxon>Arthropoda</taxon>
        <taxon>Hexapoda</taxon>
        <taxon>Insecta</taxon>
        <taxon>Pterygota</taxon>
        <taxon>Neoptera</taxon>
        <taxon>Endopterygota</taxon>
        <taxon>Coleoptera</taxon>
        <taxon>Polyphaga</taxon>
        <taxon>Elateriformia</taxon>
        <taxon>Elateroidea</taxon>
        <taxon>Lampyridae</taxon>
        <taxon>Lampyrinae</taxon>
        <taxon>Photinus</taxon>
    </lineage>
</organism>
<dbReference type="EMBL" id="VVIM01000006">
    <property type="protein sequence ID" value="KAB0797131.1"/>
    <property type="molecule type" value="Genomic_DNA"/>
</dbReference>
<dbReference type="AlphaFoldDB" id="A0A5N4AII0"/>
<sequence length="315" mass="35775">MKIVHVNVRSLISKFSNFKDMVIKGKFDVVMVSETWLNCDISDDLINIVGYTVLRKDRCSRGGGVAIYVKQPLNNVVLNTPSSIEQLWVGIEINRKKVTMGCLYRPPHCDPNFFVDELEETLTNLIMIHDYVLAMGDLNFNLLLHNNSSVEYFTMSLQNIGFYQLVDSPTRITSTTSSLLDLLITNDCGLVSACDVVSVSDLADHDLVVATLELDDHVVPNLPVLYRAYKQLDMHAFDQELHCLPFLDMLGLEGVNLKLEYFNSLLSYLLNKHLPLKSKVFKKTPSLWLSENTKLLIKLRDNALRKSRQTGKPQH</sequence>
<dbReference type="GO" id="GO:0061343">
    <property type="term" value="P:cell adhesion involved in heart morphogenesis"/>
    <property type="evidence" value="ECO:0007669"/>
    <property type="project" value="TreeGrafter"/>
</dbReference>
<dbReference type="GO" id="GO:0003824">
    <property type="term" value="F:catalytic activity"/>
    <property type="evidence" value="ECO:0007669"/>
    <property type="project" value="InterPro"/>
</dbReference>
<proteinExistence type="predicted"/>
<dbReference type="GO" id="GO:0031012">
    <property type="term" value="C:extracellular matrix"/>
    <property type="evidence" value="ECO:0007669"/>
    <property type="project" value="TreeGrafter"/>
</dbReference>
<dbReference type="InParanoid" id="A0A5N4AII0"/>
<dbReference type="PANTHER" id="PTHR33395:SF22">
    <property type="entry name" value="REVERSE TRANSCRIPTASE DOMAIN-CONTAINING PROTEIN"/>
    <property type="match status" value="1"/>
</dbReference>
<gene>
    <name evidence="2" type="ORF">PPYR_08125</name>
</gene>
<comment type="caution">
    <text evidence="2">The sequence shown here is derived from an EMBL/GenBank/DDBJ whole genome shotgun (WGS) entry which is preliminary data.</text>
</comment>
<dbReference type="GO" id="GO:0007508">
    <property type="term" value="P:larval heart development"/>
    <property type="evidence" value="ECO:0007669"/>
    <property type="project" value="TreeGrafter"/>
</dbReference>
<reference evidence="2 3" key="1">
    <citation type="journal article" date="2018" name="Elife">
        <title>Firefly genomes illuminate parallel origins of bioluminescence in beetles.</title>
        <authorList>
            <person name="Fallon T.R."/>
            <person name="Lower S.E."/>
            <person name="Chang C.H."/>
            <person name="Bessho-Uehara M."/>
            <person name="Martin G.J."/>
            <person name="Bewick A.J."/>
            <person name="Behringer M."/>
            <person name="Debat H.J."/>
            <person name="Wong I."/>
            <person name="Day J.C."/>
            <person name="Suvorov A."/>
            <person name="Silva C.J."/>
            <person name="Stanger-Hall K.F."/>
            <person name="Hall D.W."/>
            <person name="Schmitz R.J."/>
            <person name="Nelson D.R."/>
            <person name="Lewis S.M."/>
            <person name="Shigenobu S."/>
            <person name="Bybee S.M."/>
            <person name="Larracuente A.M."/>
            <person name="Oba Y."/>
            <person name="Weng J.K."/>
        </authorList>
    </citation>
    <scope>NUCLEOTIDE SEQUENCE [LARGE SCALE GENOMIC DNA]</scope>
    <source>
        <strain evidence="2">1611_PpyrPB1</strain>
        <tissue evidence="2">Whole body</tissue>
    </source>
</reference>
<dbReference type="OrthoDB" id="6762350at2759"/>
<dbReference type="SUPFAM" id="SSF56219">
    <property type="entry name" value="DNase I-like"/>
    <property type="match status" value="1"/>
</dbReference>
<protein>
    <recommendedName>
        <fullName evidence="1">Endonuclease/exonuclease/phosphatase domain-containing protein</fullName>
    </recommendedName>
</protein>
<name>A0A5N4AII0_PHOPY</name>
<dbReference type="InterPro" id="IPR005135">
    <property type="entry name" value="Endo/exonuclease/phosphatase"/>
</dbReference>
<dbReference type="Proteomes" id="UP000327044">
    <property type="component" value="Unassembled WGS sequence"/>
</dbReference>
<accession>A0A5N4AII0</accession>
<dbReference type="Gene3D" id="3.60.10.10">
    <property type="entry name" value="Endonuclease/exonuclease/phosphatase"/>
    <property type="match status" value="1"/>
</dbReference>